<gene>
    <name evidence="1" type="ORF">ASPVEDRAFT_856190</name>
</gene>
<sequence>MHLRTSYVALPQFDPVGEQGTFSLSTGTWHFTFNSPAAKQFESIYPLFPPVLVDNSIHGTPIYRDLPEQHVIRSGASFSGASRCSSPPTDANIILRLPSPQLLGSLNWSCTPVVTRRRTQECQGFQNNIGCCPRSMTNHQANNPIPTRFTRPPITVDSL</sequence>
<organism evidence="1 2">
    <name type="scientific">Aspergillus versicolor CBS 583.65</name>
    <dbReference type="NCBI Taxonomy" id="1036611"/>
    <lineage>
        <taxon>Eukaryota</taxon>
        <taxon>Fungi</taxon>
        <taxon>Dikarya</taxon>
        <taxon>Ascomycota</taxon>
        <taxon>Pezizomycotina</taxon>
        <taxon>Eurotiomycetes</taxon>
        <taxon>Eurotiomycetidae</taxon>
        <taxon>Eurotiales</taxon>
        <taxon>Aspergillaceae</taxon>
        <taxon>Aspergillus</taxon>
        <taxon>Aspergillus subgen. Nidulantes</taxon>
    </lineage>
</organism>
<name>A0A1L9PVQ1_ASPVE</name>
<evidence type="ECO:0000313" key="1">
    <source>
        <dbReference type="EMBL" id="OJJ05506.1"/>
    </source>
</evidence>
<protein>
    <submittedName>
        <fullName evidence="1">Uncharacterized protein</fullName>
    </submittedName>
</protein>
<dbReference type="RefSeq" id="XP_040671268.1">
    <property type="nucleotide sequence ID" value="XM_040817724.1"/>
</dbReference>
<dbReference type="VEuPathDB" id="FungiDB:ASPVEDRAFT_856190"/>
<keyword evidence="2" id="KW-1185">Reference proteome</keyword>
<dbReference type="Proteomes" id="UP000184073">
    <property type="component" value="Unassembled WGS sequence"/>
</dbReference>
<reference evidence="2" key="1">
    <citation type="journal article" date="2017" name="Genome Biol.">
        <title>Comparative genomics reveals high biological diversity and specific adaptations in the industrially and medically important fungal genus Aspergillus.</title>
        <authorList>
            <person name="de Vries R.P."/>
            <person name="Riley R."/>
            <person name="Wiebenga A."/>
            <person name="Aguilar-Osorio G."/>
            <person name="Amillis S."/>
            <person name="Uchima C.A."/>
            <person name="Anderluh G."/>
            <person name="Asadollahi M."/>
            <person name="Askin M."/>
            <person name="Barry K."/>
            <person name="Battaglia E."/>
            <person name="Bayram O."/>
            <person name="Benocci T."/>
            <person name="Braus-Stromeyer S.A."/>
            <person name="Caldana C."/>
            <person name="Canovas D."/>
            <person name="Cerqueira G.C."/>
            <person name="Chen F."/>
            <person name="Chen W."/>
            <person name="Choi C."/>
            <person name="Clum A."/>
            <person name="Dos Santos R.A."/>
            <person name="Damasio A.R."/>
            <person name="Diallinas G."/>
            <person name="Emri T."/>
            <person name="Fekete E."/>
            <person name="Flipphi M."/>
            <person name="Freyberg S."/>
            <person name="Gallo A."/>
            <person name="Gournas C."/>
            <person name="Habgood R."/>
            <person name="Hainaut M."/>
            <person name="Harispe M.L."/>
            <person name="Henrissat B."/>
            <person name="Hilden K.S."/>
            <person name="Hope R."/>
            <person name="Hossain A."/>
            <person name="Karabika E."/>
            <person name="Karaffa L."/>
            <person name="Karanyi Z."/>
            <person name="Krasevec N."/>
            <person name="Kuo A."/>
            <person name="Kusch H."/>
            <person name="LaButti K."/>
            <person name="Lagendijk E.L."/>
            <person name="Lapidus A."/>
            <person name="Levasseur A."/>
            <person name="Lindquist E."/>
            <person name="Lipzen A."/>
            <person name="Logrieco A.F."/>
            <person name="MacCabe A."/>
            <person name="Maekelae M.R."/>
            <person name="Malavazi I."/>
            <person name="Melin P."/>
            <person name="Meyer V."/>
            <person name="Mielnichuk N."/>
            <person name="Miskei M."/>
            <person name="Molnar A.P."/>
            <person name="Mule G."/>
            <person name="Ngan C.Y."/>
            <person name="Orejas M."/>
            <person name="Orosz E."/>
            <person name="Ouedraogo J.P."/>
            <person name="Overkamp K.M."/>
            <person name="Park H.-S."/>
            <person name="Perrone G."/>
            <person name="Piumi F."/>
            <person name="Punt P.J."/>
            <person name="Ram A.F."/>
            <person name="Ramon A."/>
            <person name="Rauscher S."/>
            <person name="Record E."/>
            <person name="Riano-Pachon D.M."/>
            <person name="Robert V."/>
            <person name="Roehrig J."/>
            <person name="Ruller R."/>
            <person name="Salamov A."/>
            <person name="Salih N.S."/>
            <person name="Samson R.A."/>
            <person name="Sandor E."/>
            <person name="Sanguinetti M."/>
            <person name="Schuetze T."/>
            <person name="Sepcic K."/>
            <person name="Shelest E."/>
            <person name="Sherlock G."/>
            <person name="Sophianopoulou V."/>
            <person name="Squina F.M."/>
            <person name="Sun H."/>
            <person name="Susca A."/>
            <person name="Todd R.B."/>
            <person name="Tsang A."/>
            <person name="Unkles S.E."/>
            <person name="van de Wiele N."/>
            <person name="van Rossen-Uffink D."/>
            <person name="Oliveira J.V."/>
            <person name="Vesth T.C."/>
            <person name="Visser J."/>
            <person name="Yu J.-H."/>
            <person name="Zhou M."/>
            <person name="Andersen M.R."/>
            <person name="Archer D.B."/>
            <person name="Baker S.E."/>
            <person name="Benoit I."/>
            <person name="Brakhage A.A."/>
            <person name="Braus G.H."/>
            <person name="Fischer R."/>
            <person name="Frisvad J.C."/>
            <person name="Goldman G.H."/>
            <person name="Houbraken J."/>
            <person name="Oakley B."/>
            <person name="Pocsi I."/>
            <person name="Scazzocchio C."/>
            <person name="Seiboth B."/>
            <person name="vanKuyk P.A."/>
            <person name="Wortman J."/>
            <person name="Dyer P.S."/>
            <person name="Grigoriev I.V."/>
        </authorList>
    </citation>
    <scope>NUCLEOTIDE SEQUENCE [LARGE SCALE GENOMIC DNA]</scope>
    <source>
        <strain evidence="2">CBS 583.65</strain>
    </source>
</reference>
<accession>A0A1L9PVQ1</accession>
<evidence type="ECO:0000313" key="2">
    <source>
        <dbReference type="Proteomes" id="UP000184073"/>
    </source>
</evidence>
<dbReference type="EMBL" id="KV878133">
    <property type="protein sequence ID" value="OJJ05506.1"/>
    <property type="molecule type" value="Genomic_DNA"/>
</dbReference>
<proteinExistence type="predicted"/>
<dbReference type="GeneID" id="63733235"/>
<dbReference type="AlphaFoldDB" id="A0A1L9PVQ1"/>